<dbReference type="PANTHER" id="PTHR10338:SF119">
    <property type="entry name" value="INTER-ALPHA-TRYPSIN INHIBITOR HEAVY CHAIN H4"/>
    <property type="match status" value="1"/>
</dbReference>
<feature type="region of interest" description="Disordered" evidence="1">
    <location>
        <begin position="129"/>
        <end position="157"/>
    </location>
</feature>
<sequence length="423" mass="46817">MNYTGAANVTHTSFGQYYDGSELVVAGQINHNDLETFTAEIKAKTKGNDLIFREVFTESEKDASKNLDLYIFETYIQRLWAYLTVQQLLERQVLLPEEQQMAVREQVLALSLKHNFVTPLTSMVVTKPEGERAQVANKPKEGKRPAPASPGSAAVAKTQHRRIIQGARMYDVDDSYLYSSPRGGPHVQTRNNVMNTHRSQEITVGHRPVPKSVLLKVLLPAQGQNTSICFNVDVDKDMIPKEPVFKLLHDPATGVSINGEAVQRGSFLKLEVHKDECHIKANTTGIMVTQKGKETFMLWTDNATSHHCDGITIALQNEVLGIAVGNISVNILLHKTSNDSFLWLDIRLQTPIPGAKGLLGQSPVSYVIKETSPLVKLEILGKEVLATRVSAVDYSTHVKTTVDCWLVPFSSVVPESVLEILGL</sequence>
<reference evidence="2" key="1">
    <citation type="journal article" date="2023" name="Science">
        <title>Genome structures resolve the early diversification of teleost fishes.</title>
        <authorList>
            <person name="Parey E."/>
            <person name="Louis A."/>
            <person name="Montfort J."/>
            <person name="Bouchez O."/>
            <person name="Roques C."/>
            <person name="Iampietro C."/>
            <person name="Lluch J."/>
            <person name="Castinel A."/>
            <person name="Donnadieu C."/>
            <person name="Desvignes T."/>
            <person name="Floi Bucao C."/>
            <person name="Jouanno E."/>
            <person name="Wen M."/>
            <person name="Mejri S."/>
            <person name="Dirks R."/>
            <person name="Jansen H."/>
            <person name="Henkel C."/>
            <person name="Chen W.J."/>
            <person name="Zahm M."/>
            <person name="Cabau C."/>
            <person name="Klopp C."/>
            <person name="Thompson A.W."/>
            <person name="Robinson-Rechavi M."/>
            <person name="Braasch I."/>
            <person name="Lecointre G."/>
            <person name="Bobe J."/>
            <person name="Postlethwait J.H."/>
            <person name="Berthelot C."/>
            <person name="Roest Crollius H."/>
            <person name="Guiguen Y."/>
        </authorList>
    </citation>
    <scope>NUCLEOTIDE SEQUENCE</scope>
    <source>
        <strain evidence="2">WJC10195</strain>
    </source>
</reference>
<dbReference type="OrthoDB" id="8940916at2759"/>
<dbReference type="EMBL" id="JAINUF010000003">
    <property type="protein sequence ID" value="KAJ8370869.1"/>
    <property type="molecule type" value="Genomic_DNA"/>
</dbReference>
<feature type="compositionally biased region" description="Low complexity" evidence="1">
    <location>
        <begin position="145"/>
        <end position="156"/>
    </location>
</feature>
<proteinExistence type="predicted"/>
<name>A0A9Q1FZR6_SYNKA</name>
<evidence type="ECO:0000313" key="2">
    <source>
        <dbReference type="EMBL" id="KAJ8370869.1"/>
    </source>
</evidence>
<organism evidence="2 3">
    <name type="scientific">Synaphobranchus kaupii</name>
    <name type="common">Kaup's arrowtooth eel</name>
    <dbReference type="NCBI Taxonomy" id="118154"/>
    <lineage>
        <taxon>Eukaryota</taxon>
        <taxon>Metazoa</taxon>
        <taxon>Chordata</taxon>
        <taxon>Craniata</taxon>
        <taxon>Vertebrata</taxon>
        <taxon>Euteleostomi</taxon>
        <taxon>Actinopterygii</taxon>
        <taxon>Neopterygii</taxon>
        <taxon>Teleostei</taxon>
        <taxon>Anguilliformes</taxon>
        <taxon>Synaphobranchidae</taxon>
        <taxon>Synaphobranchus</taxon>
    </lineage>
</organism>
<comment type="caution">
    <text evidence="2">The sequence shown here is derived from an EMBL/GenBank/DDBJ whole genome shotgun (WGS) entry which is preliminary data.</text>
</comment>
<protein>
    <submittedName>
        <fullName evidence="2">Uncharacterized protein</fullName>
    </submittedName>
</protein>
<dbReference type="Proteomes" id="UP001152622">
    <property type="component" value="Chromosome 3"/>
</dbReference>
<evidence type="ECO:0000313" key="3">
    <source>
        <dbReference type="Proteomes" id="UP001152622"/>
    </source>
</evidence>
<gene>
    <name evidence="2" type="ORF">SKAU_G00108970</name>
</gene>
<dbReference type="AlphaFoldDB" id="A0A9Q1FZR6"/>
<keyword evidence="3" id="KW-1185">Reference proteome</keyword>
<feature type="compositionally biased region" description="Basic and acidic residues" evidence="1">
    <location>
        <begin position="129"/>
        <end position="144"/>
    </location>
</feature>
<dbReference type="PANTHER" id="PTHR10338">
    <property type="entry name" value="INTER-ALPHA-TRYPSIN INHIBITOR HEAVY CHAIN FAMILY MEMBER"/>
    <property type="match status" value="1"/>
</dbReference>
<dbReference type="InterPro" id="IPR050934">
    <property type="entry name" value="ITIH"/>
</dbReference>
<evidence type="ECO:0000256" key="1">
    <source>
        <dbReference type="SAM" id="MobiDB-lite"/>
    </source>
</evidence>
<accession>A0A9Q1FZR6</accession>